<dbReference type="InterPro" id="IPR015414">
    <property type="entry name" value="TMEM64"/>
</dbReference>
<dbReference type="PANTHER" id="PTHR12677:SF59">
    <property type="entry name" value="GOLGI APPARATUS MEMBRANE PROTEIN TVP38-RELATED"/>
    <property type="match status" value="1"/>
</dbReference>
<feature type="transmembrane region" description="Helical" evidence="7">
    <location>
        <begin position="182"/>
        <end position="211"/>
    </location>
</feature>
<sequence length="302" mass="33087">MPVYHKTASQKSLLHHRNLVDHSPSHPNSSINPLPAQDLNLQSTTTLNLPKQKVSPVPNMSDTDSSYVAYGSRSASNAGGWLLLDPENTQDATSTNIFNSKLPLANDQDQDSNHPQEDAQNLGNERDKHLEDEPIITRALLINIAIVACIVGIAALIVWQLRLTRYMHVILLWAKEHPTPGLVVLMMLIAILTVTSIPGVGILQVAIGFLYQPFPLALLFSFISINVGAAVATIIGKGFLRSRVESKIKSNSRLRNAKIAIESDGPLMTIMLRCALPFSIGSYMFATIDANVRYACSNRCLE</sequence>
<comment type="subcellular location">
    <subcellularLocation>
        <location evidence="1">Cell membrane</location>
        <topology evidence="1">Multi-pass membrane protein</topology>
    </subcellularLocation>
</comment>
<evidence type="ECO:0000256" key="5">
    <source>
        <dbReference type="ARBA" id="ARBA00023136"/>
    </source>
</evidence>
<evidence type="ECO:0008006" key="10">
    <source>
        <dbReference type="Google" id="ProtNLM"/>
    </source>
</evidence>
<evidence type="ECO:0000256" key="4">
    <source>
        <dbReference type="ARBA" id="ARBA00022989"/>
    </source>
</evidence>
<feature type="region of interest" description="Disordered" evidence="6">
    <location>
        <begin position="103"/>
        <end position="127"/>
    </location>
</feature>
<keyword evidence="4 7" id="KW-1133">Transmembrane helix</keyword>
<dbReference type="AlphaFoldDB" id="A0A177WEJ5"/>
<evidence type="ECO:0000256" key="2">
    <source>
        <dbReference type="ARBA" id="ARBA00022475"/>
    </source>
</evidence>
<feature type="transmembrane region" description="Helical" evidence="7">
    <location>
        <begin position="140"/>
        <end position="161"/>
    </location>
</feature>
<evidence type="ECO:0000313" key="9">
    <source>
        <dbReference type="Proteomes" id="UP000077115"/>
    </source>
</evidence>
<evidence type="ECO:0000313" key="8">
    <source>
        <dbReference type="EMBL" id="OAJ38185.1"/>
    </source>
</evidence>
<dbReference type="eggNOG" id="KOG3140">
    <property type="taxonomic scope" value="Eukaryota"/>
</dbReference>
<evidence type="ECO:0000256" key="1">
    <source>
        <dbReference type="ARBA" id="ARBA00004651"/>
    </source>
</evidence>
<accession>A0A177WEJ5</accession>
<evidence type="ECO:0000256" key="3">
    <source>
        <dbReference type="ARBA" id="ARBA00022692"/>
    </source>
</evidence>
<proteinExistence type="predicted"/>
<dbReference type="GO" id="GO:0005886">
    <property type="term" value="C:plasma membrane"/>
    <property type="evidence" value="ECO:0007669"/>
    <property type="project" value="UniProtKB-SubCell"/>
</dbReference>
<reference evidence="8 9" key="1">
    <citation type="submission" date="2006-10" db="EMBL/GenBank/DDBJ databases">
        <title>The Genome Sequence of Batrachochytrium dendrobatidis JEL423.</title>
        <authorList>
            <consortium name="The Broad Institute Genome Sequencing Platform"/>
            <person name="Birren B."/>
            <person name="Lander E."/>
            <person name="Galagan J."/>
            <person name="Cuomo C."/>
            <person name="Devon K."/>
            <person name="Jaffe D."/>
            <person name="Butler J."/>
            <person name="Alvarez P."/>
            <person name="Gnerre S."/>
            <person name="Grabherr M."/>
            <person name="Kleber M."/>
            <person name="Mauceli E."/>
            <person name="Brockman W."/>
            <person name="Young S."/>
            <person name="LaButti K."/>
            <person name="Sykes S."/>
            <person name="DeCaprio D."/>
            <person name="Crawford M."/>
            <person name="Koehrsen M."/>
            <person name="Engels R."/>
            <person name="Montgomery P."/>
            <person name="Pearson M."/>
            <person name="Howarth C."/>
            <person name="Larson L."/>
            <person name="White J."/>
            <person name="O'Leary S."/>
            <person name="Kodira C."/>
            <person name="Zeng Q."/>
            <person name="Yandava C."/>
            <person name="Alvarado L."/>
            <person name="Longcore J."/>
            <person name="James T."/>
        </authorList>
    </citation>
    <scope>NUCLEOTIDE SEQUENCE [LARGE SCALE GENOMIC DNA]</scope>
    <source>
        <strain evidence="8 9">JEL423</strain>
    </source>
</reference>
<evidence type="ECO:0000256" key="6">
    <source>
        <dbReference type="SAM" id="MobiDB-lite"/>
    </source>
</evidence>
<protein>
    <recommendedName>
        <fullName evidence="10">Golgi apparatus membrane protein TVP38</fullName>
    </recommendedName>
</protein>
<gene>
    <name evidence="8" type="ORF">BDEG_22140</name>
</gene>
<evidence type="ECO:0000256" key="7">
    <source>
        <dbReference type="SAM" id="Phobius"/>
    </source>
</evidence>
<feature type="transmembrane region" description="Helical" evidence="7">
    <location>
        <begin position="217"/>
        <end position="240"/>
    </location>
</feature>
<dbReference type="EMBL" id="DS022301">
    <property type="protein sequence ID" value="OAJ38185.1"/>
    <property type="molecule type" value="Genomic_DNA"/>
</dbReference>
<organism evidence="8 9">
    <name type="scientific">Batrachochytrium dendrobatidis (strain JEL423)</name>
    <dbReference type="NCBI Taxonomy" id="403673"/>
    <lineage>
        <taxon>Eukaryota</taxon>
        <taxon>Fungi</taxon>
        <taxon>Fungi incertae sedis</taxon>
        <taxon>Chytridiomycota</taxon>
        <taxon>Chytridiomycota incertae sedis</taxon>
        <taxon>Chytridiomycetes</taxon>
        <taxon>Rhizophydiales</taxon>
        <taxon>Rhizophydiales incertae sedis</taxon>
        <taxon>Batrachochytrium</taxon>
    </lineage>
</organism>
<dbReference type="VEuPathDB" id="FungiDB:BDEG_22140"/>
<dbReference type="PANTHER" id="PTHR12677">
    <property type="entry name" value="GOLGI APPARATUS MEMBRANE PROTEIN TVP38-RELATED"/>
    <property type="match status" value="1"/>
</dbReference>
<dbReference type="OrthoDB" id="166803at2759"/>
<name>A0A177WEJ5_BATDL</name>
<dbReference type="Proteomes" id="UP000077115">
    <property type="component" value="Unassembled WGS sequence"/>
</dbReference>
<keyword evidence="2" id="KW-1003">Cell membrane</keyword>
<keyword evidence="5 7" id="KW-0472">Membrane</keyword>
<keyword evidence="3 7" id="KW-0812">Transmembrane</keyword>
<dbReference type="STRING" id="403673.A0A177WEJ5"/>
<reference evidence="8 9" key="2">
    <citation type="submission" date="2016-05" db="EMBL/GenBank/DDBJ databases">
        <title>Lineage-specific infection strategies underlie the spectrum of fungal disease in amphibians.</title>
        <authorList>
            <person name="Cuomo C.A."/>
            <person name="Farrer R.A."/>
            <person name="James T."/>
            <person name="Longcore J."/>
            <person name="Birren B."/>
        </authorList>
    </citation>
    <scope>NUCLEOTIDE SEQUENCE [LARGE SCALE GENOMIC DNA]</scope>
    <source>
        <strain evidence="8 9">JEL423</strain>
    </source>
</reference>